<reference evidence="2" key="1">
    <citation type="journal article" date="2014" name="Int. J. Syst. Evol. Microbiol.">
        <title>Complete genome sequence of Corynebacterium casei LMG S-19264T (=DSM 44701T), isolated from a smear-ripened cheese.</title>
        <authorList>
            <consortium name="US DOE Joint Genome Institute (JGI-PGF)"/>
            <person name="Walter F."/>
            <person name="Albersmeier A."/>
            <person name="Kalinowski J."/>
            <person name="Ruckert C."/>
        </authorList>
    </citation>
    <scope>NUCLEOTIDE SEQUENCE</scope>
    <source>
        <strain evidence="2">JCM 3276</strain>
    </source>
</reference>
<evidence type="ECO:0000313" key="2">
    <source>
        <dbReference type="EMBL" id="GGS34783.1"/>
    </source>
</evidence>
<organism evidence="2 3">
    <name type="scientific">Actinokineospora fastidiosa</name>
    <dbReference type="NCBI Taxonomy" id="1816"/>
    <lineage>
        <taxon>Bacteria</taxon>
        <taxon>Bacillati</taxon>
        <taxon>Actinomycetota</taxon>
        <taxon>Actinomycetes</taxon>
        <taxon>Pseudonocardiales</taxon>
        <taxon>Pseudonocardiaceae</taxon>
        <taxon>Actinokineospora</taxon>
    </lineage>
</organism>
<dbReference type="Proteomes" id="UP000660680">
    <property type="component" value="Unassembled WGS sequence"/>
</dbReference>
<sequence length="112" mass="11435">MQTPPSEIRLPEDSTHCGPDTRRIRLGPDSARGGLRRPQPAEDASCAALDPRGTRPGATEPVAARPAGGRLCSAVPRLGSGVEQGVHLGDLRLLGVDDLLGEGLGLGVAALG</sequence>
<reference evidence="2" key="2">
    <citation type="submission" date="2020-09" db="EMBL/GenBank/DDBJ databases">
        <authorList>
            <person name="Sun Q."/>
            <person name="Ohkuma M."/>
        </authorList>
    </citation>
    <scope>NUCLEOTIDE SEQUENCE</scope>
    <source>
        <strain evidence="2">JCM 3276</strain>
    </source>
</reference>
<gene>
    <name evidence="2" type="ORF">GCM10010171_31610</name>
</gene>
<protein>
    <submittedName>
        <fullName evidence="2">Uncharacterized protein</fullName>
    </submittedName>
</protein>
<keyword evidence="3" id="KW-1185">Reference proteome</keyword>
<evidence type="ECO:0000313" key="3">
    <source>
        <dbReference type="Proteomes" id="UP000660680"/>
    </source>
</evidence>
<feature type="compositionally biased region" description="Basic and acidic residues" evidence="1">
    <location>
        <begin position="9"/>
        <end position="23"/>
    </location>
</feature>
<proteinExistence type="predicted"/>
<comment type="caution">
    <text evidence="2">The sequence shown here is derived from an EMBL/GenBank/DDBJ whole genome shotgun (WGS) entry which is preliminary data.</text>
</comment>
<dbReference type="AlphaFoldDB" id="A0A918LE75"/>
<name>A0A918LE75_9PSEU</name>
<accession>A0A918LE75</accession>
<feature type="region of interest" description="Disordered" evidence="1">
    <location>
        <begin position="1"/>
        <end position="65"/>
    </location>
</feature>
<dbReference type="EMBL" id="BMRB01000002">
    <property type="protein sequence ID" value="GGS34783.1"/>
    <property type="molecule type" value="Genomic_DNA"/>
</dbReference>
<evidence type="ECO:0000256" key="1">
    <source>
        <dbReference type="SAM" id="MobiDB-lite"/>
    </source>
</evidence>